<dbReference type="AlphaFoldDB" id="A0A0D3GR14"/>
<proteinExistence type="predicted"/>
<reference evidence="3" key="2">
    <citation type="submission" date="2015-03" db="UniProtKB">
        <authorList>
            <consortium name="EnsemblPlants"/>
        </authorList>
    </citation>
    <scope>IDENTIFICATION</scope>
</reference>
<dbReference type="PaxDb" id="65489-OBART07G14520.1"/>
<organism evidence="3">
    <name type="scientific">Oryza barthii</name>
    <dbReference type="NCBI Taxonomy" id="65489"/>
    <lineage>
        <taxon>Eukaryota</taxon>
        <taxon>Viridiplantae</taxon>
        <taxon>Streptophyta</taxon>
        <taxon>Embryophyta</taxon>
        <taxon>Tracheophyta</taxon>
        <taxon>Spermatophyta</taxon>
        <taxon>Magnoliopsida</taxon>
        <taxon>Liliopsida</taxon>
        <taxon>Poales</taxon>
        <taxon>Poaceae</taxon>
        <taxon>BOP clade</taxon>
        <taxon>Oryzoideae</taxon>
        <taxon>Oryzeae</taxon>
        <taxon>Oryzinae</taxon>
        <taxon>Oryza</taxon>
    </lineage>
</organism>
<dbReference type="EnsemblPlants" id="OBART07G14520.1">
    <property type="protein sequence ID" value="OBART07G14520.1"/>
    <property type="gene ID" value="OBART07G14520"/>
</dbReference>
<protein>
    <submittedName>
        <fullName evidence="3">Uncharacterized protein</fullName>
    </submittedName>
</protein>
<evidence type="ECO:0000313" key="3">
    <source>
        <dbReference type="EnsemblPlants" id="OBART07G14520.1"/>
    </source>
</evidence>
<dbReference type="Gramene" id="OBART07G14520.1">
    <property type="protein sequence ID" value="OBART07G14520.1"/>
    <property type="gene ID" value="OBART07G14520"/>
</dbReference>
<keyword evidence="1" id="KW-0175">Coiled coil</keyword>
<dbReference type="Proteomes" id="UP000026960">
    <property type="component" value="Chromosome 7"/>
</dbReference>
<feature type="transmembrane region" description="Helical" evidence="2">
    <location>
        <begin position="109"/>
        <end position="129"/>
    </location>
</feature>
<dbReference type="HOGENOM" id="CLU_145057_0_0_1"/>
<evidence type="ECO:0000313" key="4">
    <source>
        <dbReference type="Proteomes" id="UP000026960"/>
    </source>
</evidence>
<name>A0A0D3GR14_9ORYZ</name>
<evidence type="ECO:0000256" key="2">
    <source>
        <dbReference type="SAM" id="Phobius"/>
    </source>
</evidence>
<feature type="coiled-coil region" evidence="1">
    <location>
        <begin position="75"/>
        <end position="109"/>
    </location>
</feature>
<evidence type="ECO:0000256" key="1">
    <source>
        <dbReference type="SAM" id="Coils"/>
    </source>
</evidence>
<reference evidence="3" key="1">
    <citation type="journal article" date="2009" name="Rice">
        <title>De Novo Next Generation Sequencing of Plant Genomes.</title>
        <authorList>
            <person name="Rounsley S."/>
            <person name="Marri P.R."/>
            <person name="Yu Y."/>
            <person name="He R."/>
            <person name="Sisneros N."/>
            <person name="Goicoechea J.L."/>
            <person name="Lee S.J."/>
            <person name="Angelova A."/>
            <person name="Kudrna D."/>
            <person name="Luo M."/>
            <person name="Affourtit J."/>
            <person name="Desany B."/>
            <person name="Knight J."/>
            <person name="Niazi F."/>
            <person name="Egholm M."/>
            <person name="Wing R.A."/>
        </authorList>
    </citation>
    <scope>NUCLEOTIDE SEQUENCE [LARGE SCALE GENOMIC DNA]</scope>
    <source>
        <strain evidence="3">cv. IRGC 105608</strain>
    </source>
</reference>
<accession>A0A0D3GR14</accession>
<keyword evidence="2" id="KW-0812">Transmembrane</keyword>
<sequence>MDESRTLSWLSRCSEERSQVYDAIYGYGRSPQEYVEDMMAYYHAGEYNSLRETRNQLRWQLVDAQGHNIELSSILEAKEEQLQLCRDELNQSKRELAEMKDKIESEKDMLQWVMHMLMLMCVLCVPVVVRKNYLR</sequence>
<keyword evidence="2" id="KW-1133">Transmembrane helix</keyword>
<keyword evidence="2" id="KW-0472">Membrane</keyword>
<keyword evidence="4" id="KW-1185">Reference proteome</keyword>